<evidence type="ECO:0000313" key="3">
    <source>
        <dbReference type="Proteomes" id="UP000799421"/>
    </source>
</evidence>
<evidence type="ECO:0000259" key="1">
    <source>
        <dbReference type="Pfam" id="PF01636"/>
    </source>
</evidence>
<gene>
    <name evidence="2" type="ORF">K470DRAFT_218770</name>
</gene>
<proteinExistence type="predicted"/>
<organism evidence="2 3">
    <name type="scientific">Piedraia hortae CBS 480.64</name>
    <dbReference type="NCBI Taxonomy" id="1314780"/>
    <lineage>
        <taxon>Eukaryota</taxon>
        <taxon>Fungi</taxon>
        <taxon>Dikarya</taxon>
        <taxon>Ascomycota</taxon>
        <taxon>Pezizomycotina</taxon>
        <taxon>Dothideomycetes</taxon>
        <taxon>Dothideomycetidae</taxon>
        <taxon>Capnodiales</taxon>
        <taxon>Piedraiaceae</taxon>
        <taxon>Piedraia</taxon>
    </lineage>
</organism>
<protein>
    <recommendedName>
        <fullName evidence="1">Aminoglycoside phosphotransferase domain-containing protein</fullName>
    </recommendedName>
</protein>
<dbReference type="Gene3D" id="3.30.200.20">
    <property type="entry name" value="Phosphorylase Kinase, domain 1"/>
    <property type="match status" value="1"/>
</dbReference>
<dbReference type="AlphaFoldDB" id="A0A6A7BX64"/>
<dbReference type="EMBL" id="MU005990">
    <property type="protein sequence ID" value="KAF2859662.1"/>
    <property type="molecule type" value="Genomic_DNA"/>
</dbReference>
<feature type="non-terminal residue" evidence="2">
    <location>
        <position position="1"/>
    </location>
</feature>
<name>A0A6A7BX64_9PEZI</name>
<accession>A0A6A7BX64</accession>
<dbReference type="PANTHER" id="PTHR21310">
    <property type="entry name" value="AMINOGLYCOSIDE PHOSPHOTRANSFERASE-RELATED-RELATED"/>
    <property type="match status" value="1"/>
</dbReference>
<dbReference type="Pfam" id="PF01636">
    <property type="entry name" value="APH"/>
    <property type="match status" value="1"/>
</dbReference>
<dbReference type="OrthoDB" id="5412996at2759"/>
<dbReference type="InterPro" id="IPR002575">
    <property type="entry name" value="Aminoglycoside_PTrfase"/>
</dbReference>
<dbReference type="SUPFAM" id="SSF56112">
    <property type="entry name" value="Protein kinase-like (PK-like)"/>
    <property type="match status" value="1"/>
</dbReference>
<reference evidence="2" key="1">
    <citation type="journal article" date="2020" name="Stud. Mycol.">
        <title>101 Dothideomycetes genomes: a test case for predicting lifestyles and emergence of pathogens.</title>
        <authorList>
            <person name="Haridas S."/>
            <person name="Albert R."/>
            <person name="Binder M."/>
            <person name="Bloem J."/>
            <person name="Labutti K."/>
            <person name="Salamov A."/>
            <person name="Andreopoulos B."/>
            <person name="Baker S."/>
            <person name="Barry K."/>
            <person name="Bills G."/>
            <person name="Bluhm B."/>
            <person name="Cannon C."/>
            <person name="Castanera R."/>
            <person name="Culley D."/>
            <person name="Daum C."/>
            <person name="Ezra D."/>
            <person name="Gonzalez J."/>
            <person name="Henrissat B."/>
            <person name="Kuo A."/>
            <person name="Liang C."/>
            <person name="Lipzen A."/>
            <person name="Lutzoni F."/>
            <person name="Magnuson J."/>
            <person name="Mondo S."/>
            <person name="Nolan M."/>
            <person name="Ohm R."/>
            <person name="Pangilinan J."/>
            <person name="Park H.-J."/>
            <person name="Ramirez L."/>
            <person name="Alfaro M."/>
            <person name="Sun H."/>
            <person name="Tritt A."/>
            <person name="Yoshinaga Y."/>
            <person name="Zwiers L.-H."/>
            <person name="Turgeon B."/>
            <person name="Goodwin S."/>
            <person name="Spatafora J."/>
            <person name="Crous P."/>
            <person name="Grigoriev I."/>
        </authorList>
    </citation>
    <scope>NUCLEOTIDE SEQUENCE</scope>
    <source>
        <strain evidence="2">CBS 480.64</strain>
    </source>
</reference>
<sequence>IARLNGNLVAKYGVQVCLVEAETMRYVADNSDVPVPRVHGIRTDPATRENFIIMDFVPGMRLYSLLLRLTQSEKDDIARRIMDALTKLRNSPEPGYLDSTGRHAVTHGML</sequence>
<feature type="domain" description="Aminoglycoside phosphotransferase" evidence="1">
    <location>
        <begin position="20"/>
        <end position="94"/>
    </location>
</feature>
<dbReference type="PANTHER" id="PTHR21310:SF48">
    <property type="entry name" value="AMINOGLYCOSIDE PHOSPHOTRANSFERASE DOMAIN-CONTAINING PROTEIN"/>
    <property type="match status" value="1"/>
</dbReference>
<dbReference type="InterPro" id="IPR051678">
    <property type="entry name" value="AGP_Transferase"/>
</dbReference>
<keyword evidence="3" id="KW-1185">Reference proteome</keyword>
<dbReference type="InterPro" id="IPR011009">
    <property type="entry name" value="Kinase-like_dom_sf"/>
</dbReference>
<evidence type="ECO:0000313" key="2">
    <source>
        <dbReference type="EMBL" id="KAF2859662.1"/>
    </source>
</evidence>
<dbReference type="Proteomes" id="UP000799421">
    <property type="component" value="Unassembled WGS sequence"/>
</dbReference>